<evidence type="ECO:0000313" key="2">
    <source>
        <dbReference type="EMBL" id="EFQ90200.1"/>
    </source>
</evidence>
<gene>
    <name evidence="2" type="ORF">PTT_13271</name>
</gene>
<dbReference type="AlphaFoldDB" id="E3RVP3"/>
<dbReference type="KEGG" id="pte:PTT_13271"/>
<organism evidence="3">
    <name type="scientific">Pyrenophora teres f. teres (strain 0-1)</name>
    <name type="common">Barley net blotch fungus</name>
    <name type="synonym">Drechslera teres f. teres</name>
    <dbReference type="NCBI Taxonomy" id="861557"/>
    <lineage>
        <taxon>Eukaryota</taxon>
        <taxon>Fungi</taxon>
        <taxon>Dikarya</taxon>
        <taxon>Ascomycota</taxon>
        <taxon>Pezizomycotina</taxon>
        <taxon>Dothideomycetes</taxon>
        <taxon>Pleosporomycetidae</taxon>
        <taxon>Pleosporales</taxon>
        <taxon>Pleosporineae</taxon>
        <taxon>Pleosporaceae</taxon>
        <taxon>Pyrenophora</taxon>
    </lineage>
</organism>
<dbReference type="Proteomes" id="UP000001067">
    <property type="component" value="Unassembled WGS sequence"/>
</dbReference>
<dbReference type="HOGENOM" id="CLU_053382_3_0_1"/>
<feature type="compositionally biased region" description="Basic and acidic residues" evidence="1">
    <location>
        <begin position="104"/>
        <end position="129"/>
    </location>
</feature>
<feature type="region of interest" description="Disordered" evidence="1">
    <location>
        <begin position="62"/>
        <end position="220"/>
    </location>
</feature>
<reference evidence="2 3" key="1">
    <citation type="journal article" date="2010" name="Genome Biol.">
        <title>A first genome assembly of the barley fungal pathogen Pyrenophora teres f. teres.</title>
        <authorList>
            <person name="Ellwood S.R."/>
            <person name="Liu Z."/>
            <person name="Syme R.A."/>
            <person name="Lai Z."/>
            <person name="Hane J.K."/>
            <person name="Keiper F."/>
            <person name="Moffat C.S."/>
            <person name="Oliver R.P."/>
            <person name="Friesen T.L."/>
        </authorList>
    </citation>
    <scope>NUCLEOTIDE SEQUENCE [LARGE SCALE GENOMIC DNA]</scope>
    <source>
        <strain evidence="2 3">0-1</strain>
    </source>
</reference>
<feature type="compositionally biased region" description="Basic and acidic residues" evidence="1">
    <location>
        <begin position="157"/>
        <end position="171"/>
    </location>
</feature>
<sequence length="372" mass="40430">MAARLVRLGGVSRWSKRKSGLFDRFVRGGSVGASNECRGRGVVGFRSYSTVVDGGIGVGLGVEGQGSASSTASGKDKITLGLKNGPGKGSGKLTGEGGTLPGLNKKEDRPEKGSGKLTKKDHTPPESKGKNARPQNPSSESSKKGEISPGSSKKKKNTLEKNSSKSTEKGETPPGSKGKNARPQNPSSEFSKKGGIPPGSSKNKKNSPKASSTLPKKSRPPENLALWLQFNGFTPRPDARFSKEFSRLAQHCKWDKEDCKKYRILLFDPEFDGHCDDDASSLESWQLLCHLCSINPAPDSIPKCKNALDSIFVNIYKAENAKLTGKPHLPFKTFQEFLHYTMKPGNRYPLKKAKKDEQKRIFLKRLKGDATQ</sequence>
<dbReference type="OrthoDB" id="6105938at2759"/>
<proteinExistence type="predicted"/>
<dbReference type="EMBL" id="GL535312">
    <property type="protein sequence ID" value="EFQ90200.1"/>
    <property type="molecule type" value="Genomic_DNA"/>
</dbReference>
<keyword evidence="3" id="KW-1185">Reference proteome</keyword>
<name>E3RVP3_PYRTT</name>
<accession>E3RVP3</accession>
<evidence type="ECO:0000313" key="3">
    <source>
        <dbReference type="Proteomes" id="UP000001067"/>
    </source>
</evidence>
<dbReference type="PANTHER" id="PTHR38846:SF1">
    <property type="entry name" value="C3H1-TYPE DOMAIN-CONTAINING PROTEIN"/>
    <property type="match status" value="1"/>
</dbReference>
<dbReference type="PANTHER" id="PTHR38846">
    <property type="entry name" value="C3H1-TYPE DOMAIN-CONTAINING PROTEIN"/>
    <property type="match status" value="1"/>
</dbReference>
<protein>
    <submittedName>
        <fullName evidence="2">Uncharacterized protein</fullName>
    </submittedName>
</protein>
<evidence type="ECO:0000256" key="1">
    <source>
        <dbReference type="SAM" id="MobiDB-lite"/>
    </source>
</evidence>
<feature type="compositionally biased region" description="Gly residues" evidence="1">
    <location>
        <begin position="84"/>
        <end position="100"/>
    </location>
</feature>